<feature type="transmembrane region" description="Helical" evidence="1">
    <location>
        <begin position="202"/>
        <end position="222"/>
    </location>
</feature>
<comment type="caution">
    <text evidence="2">The sequence shown here is derived from an EMBL/GenBank/DDBJ whole genome shotgun (WGS) entry which is preliminary data.</text>
</comment>
<feature type="transmembrane region" description="Helical" evidence="1">
    <location>
        <begin position="234"/>
        <end position="252"/>
    </location>
</feature>
<evidence type="ECO:0000256" key="1">
    <source>
        <dbReference type="SAM" id="Phobius"/>
    </source>
</evidence>
<feature type="transmembrane region" description="Helical" evidence="1">
    <location>
        <begin position="57"/>
        <end position="78"/>
    </location>
</feature>
<gene>
    <name evidence="2" type="ORF">IC620_00090</name>
</gene>
<dbReference type="PANTHER" id="PTHR37308">
    <property type="entry name" value="INTEGRAL MEMBRANE PROTEIN"/>
    <property type="match status" value="1"/>
</dbReference>
<dbReference type="Proteomes" id="UP000661691">
    <property type="component" value="Unassembled WGS sequence"/>
</dbReference>
<dbReference type="InterPro" id="IPR007163">
    <property type="entry name" value="VCA0040-like"/>
</dbReference>
<organism evidence="2 3">
    <name type="scientific">Polycladospora coralii</name>
    <dbReference type="NCBI Taxonomy" id="2771432"/>
    <lineage>
        <taxon>Bacteria</taxon>
        <taxon>Bacillati</taxon>
        <taxon>Bacillota</taxon>
        <taxon>Bacilli</taxon>
        <taxon>Bacillales</taxon>
        <taxon>Thermoactinomycetaceae</taxon>
        <taxon>Polycladospora</taxon>
    </lineage>
</organism>
<feature type="transmembrane region" description="Helical" evidence="1">
    <location>
        <begin position="264"/>
        <end position="284"/>
    </location>
</feature>
<keyword evidence="1" id="KW-0812">Transmembrane</keyword>
<proteinExistence type="predicted"/>
<keyword evidence="1" id="KW-0472">Membrane</keyword>
<evidence type="ECO:0000313" key="2">
    <source>
        <dbReference type="EMBL" id="MBD1370759.1"/>
    </source>
</evidence>
<feature type="transmembrane region" description="Helical" evidence="1">
    <location>
        <begin position="115"/>
        <end position="133"/>
    </location>
</feature>
<feature type="transmembrane region" description="Helical" evidence="1">
    <location>
        <begin position="84"/>
        <end position="103"/>
    </location>
</feature>
<dbReference type="EMBL" id="JACXAH010000001">
    <property type="protein sequence ID" value="MBD1370759.1"/>
    <property type="molecule type" value="Genomic_DNA"/>
</dbReference>
<sequence length="293" mass="32243">MYLINFIRGFFMALADSVPGVSGGTIAFVLGFYDKFILSLNHVISGTKKERMESLQFLLKLGIGWITGFILSILFIASLLESNIYEVSSLFLGFIIIAIFLIWKEEKKNLVGQYQNLFFLLIGIVVVWGIIYFNPVTSDESISVAVSGLSFGLGLYIFFAAMVSISAMVLPGISGSTILLIFGLYAPVIMAIKEVLSLNFAYLPAVMIFALGILTGVALTIRGVKYALMHYRSITLYFILGLMIGSLYAVVMGPTSLEIPKEPMSFDTFSILFFIIGGALILLLEKLKTILTH</sequence>
<feature type="transmembrane region" description="Helical" evidence="1">
    <location>
        <begin position="145"/>
        <end position="170"/>
    </location>
</feature>
<feature type="transmembrane region" description="Helical" evidence="1">
    <location>
        <begin position="177"/>
        <end position="196"/>
    </location>
</feature>
<dbReference type="Pfam" id="PF04018">
    <property type="entry name" value="VCA0040-like"/>
    <property type="match status" value="1"/>
</dbReference>
<reference evidence="2" key="1">
    <citation type="submission" date="2020-09" db="EMBL/GenBank/DDBJ databases">
        <title>A novel bacterium of genus Hazenella, isolated from South China Sea.</title>
        <authorList>
            <person name="Huang H."/>
            <person name="Mo K."/>
            <person name="Hu Y."/>
        </authorList>
    </citation>
    <scope>NUCLEOTIDE SEQUENCE</scope>
    <source>
        <strain evidence="2">IB182357</strain>
    </source>
</reference>
<feature type="transmembrane region" description="Helical" evidence="1">
    <location>
        <begin position="6"/>
        <end position="33"/>
    </location>
</feature>
<keyword evidence="3" id="KW-1185">Reference proteome</keyword>
<name>A0A926N4Q8_9BACL</name>
<evidence type="ECO:0000313" key="3">
    <source>
        <dbReference type="Proteomes" id="UP000661691"/>
    </source>
</evidence>
<accession>A0A926N4Q8</accession>
<keyword evidence="1" id="KW-1133">Transmembrane helix</keyword>
<dbReference type="PANTHER" id="PTHR37308:SF1">
    <property type="entry name" value="POLYPRENYL-PHOSPHATE TRANSPORTER"/>
    <property type="match status" value="1"/>
</dbReference>
<protein>
    <submittedName>
        <fullName evidence="2">DUF368 domain-containing protein</fullName>
    </submittedName>
</protein>
<dbReference type="AlphaFoldDB" id="A0A926N4Q8"/>